<proteinExistence type="inferred from homology"/>
<comment type="catalytic activity">
    <reaction evidence="9">
        <text>a ubiquinone + NADH + 5 H(+)(in) = a ubiquinol + NAD(+) + 4 H(+)(out)</text>
        <dbReference type="Rhea" id="RHEA:29091"/>
        <dbReference type="Rhea" id="RHEA-COMP:9565"/>
        <dbReference type="Rhea" id="RHEA-COMP:9566"/>
        <dbReference type="ChEBI" id="CHEBI:15378"/>
        <dbReference type="ChEBI" id="CHEBI:16389"/>
        <dbReference type="ChEBI" id="CHEBI:17976"/>
        <dbReference type="ChEBI" id="CHEBI:57540"/>
        <dbReference type="ChEBI" id="CHEBI:57945"/>
        <dbReference type="EC" id="7.1.1.2"/>
    </reaction>
</comment>
<keyword evidence="6 10" id="KW-1133">Transmembrane helix</keyword>
<sequence length="120" mass="13574">MLSLGNNLITMISIRISVAFLALLERKILSYMQVRKGPNKTFYMGIFQPFSALIKLFNKTFISTISSNLTFMMSPVVALSLSLMLLLILPYKTNTHLDNHFLLLTFLFISSLMVSLTFTG</sequence>
<dbReference type="PANTHER" id="PTHR11432">
    <property type="entry name" value="NADH DEHYDROGENASE SUBUNIT 1"/>
    <property type="match status" value="1"/>
</dbReference>
<keyword evidence="4" id="KW-0813">Transport</keyword>
<dbReference type="Pfam" id="PF00146">
    <property type="entry name" value="NADHdh"/>
    <property type="match status" value="1"/>
</dbReference>
<evidence type="ECO:0000256" key="6">
    <source>
        <dbReference type="ARBA" id="ARBA00022989"/>
    </source>
</evidence>
<keyword evidence="5 8" id="KW-0812">Transmembrane</keyword>
<evidence type="ECO:0000256" key="5">
    <source>
        <dbReference type="ARBA" id="ARBA00022692"/>
    </source>
</evidence>
<dbReference type="EMBL" id="EU817798">
    <property type="protein sequence ID" value="ACL14382.1"/>
    <property type="molecule type" value="Genomic_DNA"/>
</dbReference>
<protein>
    <recommendedName>
        <fullName evidence="3 9">NADH-ubiquinone oxidoreductase chain 1</fullName>
        <ecNumber evidence="9">7.1.1.2</ecNumber>
    </recommendedName>
</protein>
<feature type="transmembrane region" description="Helical" evidence="10">
    <location>
        <begin position="69"/>
        <end position="89"/>
    </location>
</feature>
<evidence type="ECO:0000256" key="1">
    <source>
        <dbReference type="ARBA" id="ARBA00004141"/>
    </source>
</evidence>
<dbReference type="EC" id="7.1.1.2" evidence="9"/>
<comment type="similarity">
    <text evidence="2 8">Belongs to the complex I subunit 1 family.</text>
</comment>
<dbReference type="GO" id="GO:0009060">
    <property type="term" value="P:aerobic respiration"/>
    <property type="evidence" value="ECO:0007669"/>
    <property type="project" value="TreeGrafter"/>
</dbReference>
<comment type="subcellular location">
    <subcellularLocation>
        <location evidence="1">Membrane</location>
        <topology evidence="1">Multi-pass membrane protein</topology>
    </subcellularLocation>
    <subcellularLocation>
        <location evidence="8">Mitochondrion inner membrane</location>
        <topology evidence="8">Multi-pass membrane protein</topology>
    </subcellularLocation>
</comment>
<evidence type="ECO:0000256" key="10">
    <source>
        <dbReference type="SAM" id="Phobius"/>
    </source>
</evidence>
<dbReference type="GO" id="GO:0008137">
    <property type="term" value="F:NADH dehydrogenase (ubiquinone) activity"/>
    <property type="evidence" value="ECO:0007669"/>
    <property type="project" value="UniProtKB-EC"/>
</dbReference>
<evidence type="ECO:0000256" key="4">
    <source>
        <dbReference type="ARBA" id="ARBA00022448"/>
    </source>
</evidence>
<feature type="transmembrane region" description="Helical" evidence="10">
    <location>
        <begin position="101"/>
        <end position="119"/>
    </location>
</feature>
<dbReference type="GO" id="GO:0005743">
    <property type="term" value="C:mitochondrial inner membrane"/>
    <property type="evidence" value="ECO:0007669"/>
    <property type="project" value="UniProtKB-SubCell"/>
</dbReference>
<evidence type="ECO:0000313" key="11">
    <source>
        <dbReference type="EMBL" id="ACL14382.1"/>
    </source>
</evidence>
<dbReference type="AlphaFoldDB" id="B8R322"/>
<organism evidence="11">
    <name type="scientific">Loxosceles arizonica</name>
    <name type="common">Arizona brown spider</name>
    <dbReference type="NCBI Taxonomy" id="196454"/>
    <lineage>
        <taxon>Eukaryota</taxon>
        <taxon>Metazoa</taxon>
        <taxon>Ecdysozoa</taxon>
        <taxon>Arthropoda</taxon>
        <taxon>Chelicerata</taxon>
        <taxon>Arachnida</taxon>
        <taxon>Araneae</taxon>
        <taxon>Araneomorphae</taxon>
        <taxon>Haplogynae</taxon>
        <taxon>Scytodoidea</taxon>
        <taxon>Sicariidae</taxon>
        <taxon>Loxosceles</taxon>
    </lineage>
</organism>
<evidence type="ECO:0000256" key="7">
    <source>
        <dbReference type="ARBA" id="ARBA00023136"/>
    </source>
</evidence>
<keyword evidence="9" id="KW-0830">Ubiquinone</keyword>
<dbReference type="InterPro" id="IPR001694">
    <property type="entry name" value="NADH_UbQ_OxRdtase_su1/FPO"/>
</dbReference>
<geneLocation type="mitochondrion" evidence="11"/>
<keyword evidence="7 10" id="KW-0472">Membrane</keyword>
<evidence type="ECO:0000256" key="9">
    <source>
        <dbReference type="RuleBase" id="RU000473"/>
    </source>
</evidence>
<feature type="transmembrane region" description="Helical" evidence="10">
    <location>
        <begin position="12"/>
        <end position="29"/>
    </location>
</feature>
<keyword evidence="8" id="KW-0520">NAD</keyword>
<dbReference type="GO" id="GO:0003954">
    <property type="term" value="F:NADH dehydrogenase activity"/>
    <property type="evidence" value="ECO:0007669"/>
    <property type="project" value="TreeGrafter"/>
</dbReference>
<feature type="non-terminal residue" evidence="11">
    <location>
        <position position="120"/>
    </location>
</feature>
<keyword evidence="9 11" id="KW-0496">Mitochondrion</keyword>
<name>B8R322_LOXAR</name>
<evidence type="ECO:0000256" key="2">
    <source>
        <dbReference type="ARBA" id="ARBA00010535"/>
    </source>
</evidence>
<dbReference type="PANTHER" id="PTHR11432:SF3">
    <property type="entry name" value="NADH-UBIQUINONE OXIDOREDUCTASE CHAIN 1"/>
    <property type="match status" value="1"/>
</dbReference>
<reference evidence="11" key="1">
    <citation type="journal article" date="2008" name="Mol. Phylogenet. Evol.">
        <title>Phylogenetic relationships of Loxosceles and Sicarius spiders are consistent with Western Gondwanan vicariance.</title>
        <authorList>
            <person name="Binford G.J."/>
            <person name="Callahan M.S."/>
            <person name="Bodner M.R."/>
            <person name="Rynerson M.R."/>
            <person name="Nunez P.B."/>
            <person name="Ellison C.E."/>
            <person name="Duncan R.P."/>
        </authorList>
    </citation>
    <scope>NUCLEOTIDE SEQUENCE</scope>
    <source>
        <strain evidence="11">LarizonicaTV3</strain>
    </source>
</reference>
<accession>B8R322</accession>
<evidence type="ECO:0000256" key="8">
    <source>
        <dbReference type="RuleBase" id="RU000471"/>
    </source>
</evidence>
<evidence type="ECO:0000256" key="3">
    <source>
        <dbReference type="ARBA" id="ARBA00021009"/>
    </source>
</evidence>